<dbReference type="Gene3D" id="2.170.140.10">
    <property type="entry name" value="Chitin binding domain"/>
    <property type="match status" value="1"/>
</dbReference>
<proteinExistence type="predicted"/>
<organism evidence="1 2">
    <name type="scientific">Chitinophaga solisilvae</name>
    <dbReference type="NCBI Taxonomy" id="1233460"/>
    <lineage>
        <taxon>Bacteria</taxon>
        <taxon>Pseudomonadati</taxon>
        <taxon>Bacteroidota</taxon>
        <taxon>Chitinophagia</taxon>
        <taxon>Chitinophagales</taxon>
        <taxon>Chitinophagaceae</taxon>
        <taxon>Chitinophaga</taxon>
    </lineage>
</organism>
<evidence type="ECO:0000313" key="1">
    <source>
        <dbReference type="EMBL" id="NSL86001.1"/>
    </source>
</evidence>
<gene>
    <name evidence="1" type="ORF">ECE50_004110</name>
</gene>
<dbReference type="AlphaFoldDB" id="A0A433WJQ6"/>
<dbReference type="PROSITE" id="PS50940">
    <property type="entry name" value="CHIT_BIND_II"/>
    <property type="match status" value="1"/>
</dbReference>
<dbReference type="SMART" id="SM00494">
    <property type="entry name" value="ChtBD2"/>
    <property type="match status" value="1"/>
</dbReference>
<dbReference type="Proteomes" id="UP000281028">
    <property type="component" value="Unassembled WGS sequence"/>
</dbReference>
<dbReference type="SUPFAM" id="SSF57625">
    <property type="entry name" value="Invertebrate chitin-binding proteins"/>
    <property type="match status" value="1"/>
</dbReference>
<dbReference type="GO" id="GO:0005576">
    <property type="term" value="C:extracellular region"/>
    <property type="evidence" value="ECO:0007669"/>
    <property type="project" value="InterPro"/>
</dbReference>
<dbReference type="InterPro" id="IPR036508">
    <property type="entry name" value="Chitin-bd_dom_sf"/>
</dbReference>
<dbReference type="Pfam" id="PF01607">
    <property type="entry name" value="CBM_14"/>
    <property type="match status" value="1"/>
</dbReference>
<keyword evidence="2" id="KW-1185">Reference proteome</keyword>
<reference evidence="1" key="1">
    <citation type="submission" date="2020-05" db="EMBL/GenBank/DDBJ databases">
        <title>Chitinophaga laudate sp. nov., isolated from a tropical peat swamp.</title>
        <authorList>
            <person name="Goh C.B.S."/>
            <person name="Lee M.S."/>
            <person name="Parimannan S."/>
            <person name="Pasbakhsh P."/>
            <person name="Yule C.M."/>
            <person name="Rajandas H."/>
            <person name="Loke S."/>
            <person name="Croft L."/>
            <person name="Tan J.B.L."/>
        </authorList>
    </citation>
    <scope>NUCLEOTIDE SEQUENCE</scope>
    <source>
        <strain evidence="1">Mgbs1</strain>
    </source>
</reference>
<dbReference type="EMBL" id="RIAR02000001">
    <property type="protein sequence ID" value="NSL86001.1"/>
    <property type="molecule type" value="Genomic_DNA"/>
</dbReference>
<dbReference type="GO" id="GO:0008061">
    <property type="term" value="F:chitin binding"/>
    <property type="evidence" value="ECO:0007669"/>
    <property type="project" value="InterPro"/>
</dbReference>
<comment type="caution">
    <text evidence="1">The sequence shown here is derived from an EMBL/GenBank/DDBJ whole genome shotgun (WGS) entry which is preliminary data.</text>
</comment>
<sequence length="88" mass="9949">MKKFIFPVLLAVTAVTLIFSRPVTAQVVGPCDNSSPQFISDPVDCTAFWICANREYVKWKCPNGLYWHCVNLQCDYPWVVSAAGCCQW</sequence>
<dbReference type="InterPro" id="IPR002557">
    <property type="entry name" value="Chitin-bd_dom"/>
</dbReference>
<evidence type="ECO:0000313" key="2">
    <source>
        <dbReference type="Proteomes" id="UP000281028"/>
    </source>
</evidence>
<protein>
    <submittedName>
        <fullName evidence="1">Uncharacterized protein</fullName>
    </submittedName>
</protein>
<name>A0A433WJQ6_9BACT</name>
<accession>A0A433WJQ6</accession>